<feature type="transmembrane region" description="Helical" evidence="9">
    <location>
        <begin position="105"/>
        <end position="127"/>
    </location>
</feature>
<feature type="transmembrane region" description="Helical" evidence="9">
    <location>
        <begin position="280"/>
        <end position="301"/>
    </location>
</feature>
<evidence type="ECO:0000313" key="12">
    <source>
        <dbReference type="Proteomes" id="UP000316759"/>
    </source>
</evidence>
<keyword evidence="12" id="KW-1185">Reference proteome</keyword>
<dbReference type="InterPro" id="IPR000276">
    <property type="entry name" value="GPCR_Rhodpsn"/>
</dbReference>
<dbReference type="STRING" id="46835.A0A504YB77"/>
<dbReference type="PANTHER" id="PTHR46061:SF3">
    <property type="entry name" value="THYROTROPIN-RELEASING HORMONE RECEPTOR"/>
    <property type="match status" value="1"/>
</dbReference>
<dbReference type="PANTHER" id="PTHR46061">
    <property type="entry name" value="THYROTROPIN-RELEASING HORMONE RECEPTOR"/>
    <property type="match status" value="1"/>
</dbReference>
<comment type="subcellular location">
    <subcellularLocation>
        <location evidence="2">Membrane</location>
    </subcellularLocation>
</comment>
<dbReference type="PRINTS" id="PR00751">
    <property type="entry name" value="THYROLIBRINR"/>
</dbReference>
<comment type="function">
    <text evidence="1">Receptor for thyrotropin-releasing hormone (TRH). Upon ligand binding, this G-protein-coupled receptor triggers activation of the phosphatidylinositol (IP3)-calcium-protein kinase C (PKC) pathway.</text>
</comment>
<keyword evidence="8 11" id="KW-0675">Receptor</keyword>
<feature type="transmembrane region" description="Helical" evidence="9">
    <location>
        <begin position="66"/>
        <end position="85"/>
    </location>
</feature>
<evidence type="ECO:0000256" key="8">
    <source>
        <dbReference type="RuleBase" id="RU000688"/>
    </source>
</evidence>
<evidence type="ECO:0000256" key="7">
    <source>
        <dbReference type="ARBA" id="ARBA00032251"/>
    </source>
</evidence>
<organism evidence="11 12">
    <name type="scientific">Fasciola gigantica</name>
    <name type="common">Giant liver fluke</name>
    <dbReference type="NCBI Taxonomy" id="46835"/>
    <lineage>
        <taxon>Eukaryota</taxon>
        <taxon>Metazoa</taxon>
        <taxon>Spiralia</taxon>
        <taxon>Lophotrochozoa</taxon>
        <taxon>Platyhelminthes</taxon>
        <taxon>Trematoda</taxon>
        <taxon>Digenea</taxon>
        <taxon>Plagiorchiida</taxon>
        <taxon>Echinostomata</taxon>
        <taxon>Echinostomatoidea</taxon>
        <taxon>Fasciolidae</taxon>
        <taxon>Fasciola</taxon>
    </lineage>
</organism>
<keyword evidence="6 9" id="KW-0472">Membrane</keyword>
<keyword evidence="8" id="KW-0297">G-protein coupled receptor</keyword>
<proteinExistence type="inferred from homology"/>
<evidence type="ECO:0000313" key="11">
    <source>
        <dbReference type="EMBL" id="TPP58404.1"/>
    </source>
</evidence>
<evidence type="ECO:0000256" key="6">
    <source>
        <dbReference type="ARBA" id="ARBA00023136"/>
    </source>
</evidence>
<feature type="transmembrane region" description="Helical" evidence="9">
    <location>
        <begin position="313"/>
        <end position="333"/>
    </location>
</feature>
<dbReference type="OrthoDB" id="5987936at2759"/>
<keyword evidence="4 8" id="KW-0812">Transmembrane</keyword>
<sequence length="386" mass="44721">MDYNLTNPLLNATVPNASYHLFYYSFIYRIVGTLSLALILPIGLVGNGLVILVVVMSPVLHTPTNCYLVSLSASDLIVLLSTTTLTLKEFYMPIGQWDMGQTWCQIAVCIQYLSAAVSALCICAFSVERWVGICYPIRAHYICTVSRAVRIISGIWIFASLYNIPWLFMTSTVRISPTVNRSYEKCTFRFEHTAYQAVYTADFILFYVIPLLVTSVMYTQICWFLFRTKTDRFTPTPSSNRSILNGCASGPMGTGPLSHQHVQMCHLLNRAKARKQVVKILMAIVLLFGACWFPYRLLVVYNRYASHEIRDLWFRLFARLMGYLNSAVNPILYNVMSRKFRRVLKRMLRRSEFWFCKLVIDYSSFTFRFSLIHFIDEEYWWSNQNL</sequence>
<evidence type="ECO:0000256" key="4">
    <source>
        <dbReference type="ARBA" id="ARBA00022692"/>
    </source>
</evidence>
<dbReference type="SUPFAM" id="SSF81321">
    <property type="entry name" value="Family A G protein-coupled receptor-like"/>
    <property type="match status" value="1"/>
</dbReference>
<evidence type="ECO:0000256" key="3">
    <source>
        <dbReference type="ARBA" id="ARBA00018873"/>
    </source>
</evidence>
<dbReference type="GO" id="GO:0016020">
    <property type="term" value="C:membrane"/>
    <property type="evidence" value="ECO:0007669"/>
    <property type="project" value="UniProtKB-SubCell"/>
</dbReference>
<name>A0A504YB77_FASGI</name>
<feature type="transmembrane region" description="Helical" evidence="9">
    <location>
        <begin position="204"/>
        <end position="226"/>
    </location>
</feature>
<dbReference type="Gene3D" id="1.20.1070.10">
    <property type="entry name" value="Rhodopsin 7-helix transmembrane proteins"/>
    <property type="match status" value="1"/>
</dbReference>
<dbReference type="GO" id="GO:0004997">
    <property type="term" value="F:thyrotropin-releasing hormone receptor activity"/>
    <property type="evidence" value="ECO:0007669"/>
    <property type="project" value="InterPro"/>
</dbReference>
<evidence type="ECO:0000259" key="10">
    <source>
        <dbReference type="PROSITE" id="PS50262"/>
    </source>
</evidence>
<feature type="transmembrane region" description="Helical" evidence="9">
    <location>
        <begin position="26"/>
        <end position="54"/>
    </location>
</feature>
<dbReference type="AlphaFoldDB" id="A0A504YB77"/>
<reference evidence="11 12" key="1">
    <citation type="submission" date="2019-04" db="EMBL/GenBank/DDBJ databases">
        <title>Annotation for the trematode Fasciola gigantica.</title>
        <authorList>
            <person name="Choi Y.-J."/>
        </authorList>
    </citation>
    <scope>NUCLEOTIDE SEQUENCE [LARGE SCALE GENOMIC DNA]</scope>
    <source>
        <strain evidence="11">Uganda_cow_1</strain>
    </source>
</reference>
<evidence type="ECO:0000256" key="5">
    <source>
        <dbReference type="ARBA" id="ARBA00022989"/>
    </source>
</evidence>
<dbReference type="InterPro" id="IPR002120">
    <property type="entry name" value="TRH_rcpt_1"/>
</dbReference>
<feature type="domain" description="G-protein coupled receptors family 1 profile" evidence="10">
    <location>
        <begin position="46"/>
        <end position="333"/>
    </location>
</feature>
<comment type="caution">
    <text evidence="11">The sequence shown here is derived from an EMBL/GenBank/DDBJ whole genome shotgun (WGS) entry which is preliminary data.</text>
</comment>
<dbReference type="PRINTS" id="PR00237">
    <property type="entry name" value="GPCRRHODOPSN"/>
</dbReference>
<dbReference type="PROSITE" id="PS50262">
    <property type="entry name" value="G_PROTEIN_RECEP_F1_2"/>
    <property type="match status" value="1"/>
</dbReference>
<protein>
    <recommendedName>
        <fullName evidence="3">Thyrotropin-releasing hormone receptor</fullName>
    </recommendedName>
    <alternativeName>
        <fullName evidence="7">Thyroliberin receptor</fullName>
    </alternativeName>
</protein>
<accession>A0A504YB77</accession>
<dbReference type="PRINTS" id="PR01846">
    <property type="entry name" value="TRHRFAMILY"/>
</dbReference>
<dbReference type="Pfam" id="PF00001">
    <property type="entry name" value="7tm_1"/>
    <property type="match status" value="1"/>
</dbReference>
<dbReference type="PROSITE" id="PS00237">
    <property type="entry name" value="G_PROTEIN_RECEP_F1_1"/>
    <property type="match status" value="1"/>
</dbReference>
<evidence type="ECO:0000256" key="9">
    <source>
        <dbReference type="SAM" id="Phobius"/>
    </source>
</evidence>
<dbReference type="InterPro" id="IPR017452">
    <property type="entry name" value="GPCR_Rhodpsn_7TM"/>
</dbReference>
<gene>
    <name evidence="11" type="ORF">FGIG_10867</name>
</gene>
<keyword evidence="8" id="KW-0807">Transducer</keyword>
<evidence type="ECO:0000256" key="1">
    <source>
        <dbReference type="ARBA" id="ARBA00004100"/>
    </source>
</evidence>
<comment type="similarity">
    <text evidence="8">Belongs to the G-protein coupled receptor 1 family.</text>
</comment>
<feature type="transmembrane region" description="Helical" evidence="9">
    <location>
        <begin position="148"/>
        <end position="168"/>
    </location>
</feature>
<dbReference type="SMART" id="SM01381">
    <property type="entry name" value="7TM_GPCR_Srsx"/>
    <property type="match status" value="1"/>
</dbReference>
<evidence type="ECO:0000256" key="2">
    <source>
        <dbReference type="ARBA" id="ARBA00004370"/>
    </source>
</evidence>
<keyword evidence="5 9" id="KW-1133">Transmembrane helix</keyword>
<dbReference type="Proteomes" id="UP000316759">
    <property type="component" value="Unassembled WGS sequence"/>
</dbReference>
<dbReference type="EMBL" id="SUNJ01012043">
    <property type="protein sequence ID" value="TPP58404.1"/>
    <property type="molecule type" value="Genomic_DNA"/>
</dbReference>